<dbReference type="Pfam" id="PF03190">
    <property type="entry name" value="Thioredox_DsbH"/>
    <property type="match status" value="1"/>
</dbReference>
<dbReference type="InterPro" id="IPR036249">
    <property type="entry name" value="Thioredoxin-like_sf"/>
</dbReference>
<feature type="chain" id="PRO_5022941433" evidence="2">
    <location>
        <begin position="22"/>
        <end position="372"/>
    </location>
</feature>
<sequence precursor="true">MQARTAVLITGLLMMASSVSAQGVAWRTDLAAAQQEAAGSGRLVLLHFWSTSCAPCMALENNVFNQPGVAAGVERMFVPVKLTEEQCRDIAPRYGVTRIPTDVILNGQGEVVRKMVSPATPVEYLSSLTQVSRGYAASAGSAFNAAIAAAPGKSNLPPMSNGTNVLNNAYAGLGLPTGVPGQPAASAPSASVPAAPADNRYAQQSGPSAPSAAPVRVENPYAQQPIAQQQPITPIVEQPAPGAPAGNPPMGFDGYCTVSMMRDFKWVKGDPAWGAIHRGRTYLFASQAERDQFMQSPDKFCPVLSGADPVVAVEQNMSVPGKREFAVQYPANSGQIYMFSSAENLRKFSSNAAGFAEGVRQAMAGGNGRMVR</sequence>
<reference evidence="4 5" key="1">
    <citation type="submission" date="2019-02" db="EMBL/GenBank/DDBJ databases">
        <title>Deep-cultivation of Planctomycetes and their phenomic and genomic characterization uncovers novel biology.</title>
        <authorList>
            <person name="Wiegand S."/>
            <person name="Jogler M."/>
            <person name="Boedeker C."/>
            <person name="Pinto D."/>
            <person name="Vollmers J."/>
            <person name="Rivas-Marin E."/>
            <person name="Kohn T."/>
            <person name="Peeters S.H."/>
            <person name="Heuer A."/>
            <person name="Rast P."/>
            <person name="Oberbeckmann S."/>
            <person name="Bunk B."/>
            <person name="Jeske O."/>
            <person name="Meyerdierks A."/>
            <person name="Storesund J.E."/>
            <person name="Kallscheuer N."/>
            <person name="Luecker S."/>
            <person name="Lage O.M."/>
            <person name="Pohl T."/>
            <person name="Merkel B.J."/>
            <person name="Hornburger P."/>
            <person name="Mueller R.-W."/>
            <person name="Bruemmer F."/>
            <person name="Labrenz M."/>
            <person name="Spormann A.M."/>
            <person name="Op Den Camp H."/>
            <person name="Overmann J."/>
            <person name="Amann R."/>
            <person name="Jetten M.S.M."/>
            <person name="Mascher T."/>
            <person name="Medema M.H."/>
            <person name="Devos D.P."/>
            <person name="Kaster A.-K."/>
            <person name="Ovreas L."/>
            <person name="Rohde M."/>
            <person name="Galperin M.Y."/>
            <person name="Jogler C."/>
        </authorList>
    </citation>
    <scope>NUCLEOTIDE SEQUENCE [LARGE SCALE GENOMIC DNA]</scope>
    <source>
        <strain evidence="4 5">KOR34</strain>
    </source>
</reference>
<protein>
    <submittedName>
        <fullName evidence="4">Thioredoxin</fullName>
    </submittedName>
</protein>
<organism evidence="4 5">
    <name type="scientific">Posidoniimonas corsicana</name>
    <dbReference type="NCBI Taxonomy" id="1938618"/>
    <lineage>
        <taxon>Bacteria</taxon>
        <taxon>Pseudomonadati</taxon>
        <taxon>Planctomycetota</taxon>
        <taxon>Planctomycetia</taxon>
        <taxon>Pirellulales</taxon>
        <taxon>Lacipirellulaceae</taxon>
        <taxon>Posidoniimonas</taxon>
    </lineage>
</organism>
<dbReference type="SUPFAM" id="SSF52833">
    <property type="entry name" value="Thioredoxin-like"/>
    <property type="match status" value="1"/>
</dbReference>
<proteinExistence type="predicted"/>
<accession>A0A5C5VGR4</accession>
<name>A0A5C5VGR4_9BACT</name>
<keyword evidence="2" id="KW-0732">Signal</keyword>
<feature type="compositionally biased region" description="Low complexity" evidence="1">
    <location>
        <begin position="183"/>
        <end position="197"/>
    </location>
</feature>
<dbReference type="EMBL" id="SIHJ01000001">
    <property type="protein sequence ID" value="TWT37848.1"/>
    <property type="molecule type" value="Genomic_DNA"/>
</dbReference>
<feature type="domain" description="Spermatogenesis-associated protein 20-like TRX" evidence="3">
    <location>
        <begin position="21"/>
        <end position="94"/>
    </location>
</feature>
<evidence type="ECO:0000256" key="1">
    <source>
        <dbReference type="SAM" id="MobiDB-lite"/>
    </source>
</evidence>
<dbReference type="AlphaFoldDB" id="A0A5C5VGR4"/>
<evidence type="ECO:0000313" key="4">
    <source>
        <dbReference type="EMBL" id="TWT37848.1"/>
    </source>
</evidence>
<feature type="signal peptide" evidence="2">
    <location>
        <begin position="1"/>
        <end position="21"/>
    </location>
</feature>
<evidence type="ECO:0000256" key="2">
    <source>
        <dbReference type="SAM" id="SignalP"/>
    </source>
</evidence>
<feature type="region of interest" description="Disordered" evidence="1">
    <location>
        <begin position="181"/>
        <end position="214"/>
    </location>
</feature>
<dbReference type="OrthoDB" id="244344at2"/>
<dbReference type="InterPro" id="IPR004879">
    <property type="entry name" value="Ssp411-like_TRX"/>
</dbReference>
<keyword evidence="5" id="KW-1185">Reference proteome</keyword>
<dbReference type="RefSeq" id="WP_146565153.1">
    <property type="nucleotide sequence ID" value="NZ_SIHJ01000001.1"/>
</dbReference>
<evidence type="ECO:0000313" key="5">
    <source>
        <dbReference type="Proteomes" id="UP000316714"/>
    </source>
</evidence>
<evidence type="ECO:0000259" key="3">
    <source>
        <dbReference type="Pfam" id="PF03190"/>
    </source>
</evidence>
<dbReference type="Proteomes" id="UP000316714">
    <property type="component" value="Unassembled WGS sequence"/>
</dbReference>
<gene>
    <name evidence="4" type="primary">trxA_3</name>
    <name evidence="4" type="ORF">KOR34_28120</name>
</gene>
<dbReference type="Gene3D" id="3.40.30.10">
    <property type="entry name" value="Glutaredoxin"/>
    <property type="match status" value="1"/>
</dbReference>
<comment type="caution">
    <text evidence="4">The sequence shown here is derived from an EMBL/GenBank/DDBJ whole genome shotgun (WGS) entry which is preliminary data.</text>
</comment>
<dbReference type="CDD" id="cd02947">
    <property type="entry name" value="TRX_family"/>
    <property type="match status" value="1"/>
</dbReference>
<feature type="compositionally biased region" description="Low complexity" evidence="1">
    <location>
        <begin position="205"/>
        <end position="214"/>
    </location>
</feature>